<evidence type="ECO:0000313" key="1">
    <source>
        <dbReference type="EMBL" id="POY51311.1"/>
    </source>
</evidence>
<gene>
    <name evidence="1" type="ORF">F131LOC_00824</name>
</gene>
<reference evidence="1" key="1">
    <citation type="submission" date="2017-12" db="EMBL/GenBank/DDBJ databases">
        <title>First report on the novel genomospecies/subspecies of Pectobacterium carotovorum in Russia.</title>
        <authorList>
            <person name="Shirshikov F.V."/>
            <person name="Miroshnikov K."/>
            <person name="Toshakov S.V."/>
            <person name="Kabanova A.P."/>
            <person name="Barannik A.P."/>
            <person name="Shneider M."/>
            <person name="Ignatov A.N."/>
            <person name="Miroshnikov K.A."/>
        </authorList>
    </citation>
    <scope>NUCLEOTIDE SEQUENCE [LARGE SCALE GENOMIC DNA]</scope>
    <source>
        <strain evidence="1">F131</strain>
    </source>
</reference>
<organism evidence="1">
    <name type="scientific">Pectobacterium versatile</name>
    <dbReference type="NCBI Taxonomy" id="2488639"/>
    <lineage>
        <taxon>Bacteria</taxon>
        <taxon>Pseudomonadati</taxon>
        <taxon>Pseudomonadota</taxon>
        <taxon>Gammaproteobacteria</taxon>
        <taxon>Enterobacterales</taxon>
        <taxon>Pectobacteriaceae</taxon>
        <taxon>Pectobacterium</taxon>
    </lineage>
</organism>
<comment type="caution">
    <text evidence="1">The sequence shown here is derived from an EMBL/GenBank/DDBJ whole genome shotgun (WGS) entry which is preliminary data.</text>
</comment>
<protein>
    <submittedName>
        <fullName evidence="1">Uncharacterized protein</fullName>
    </submittedName>
</protein>
<name>A0A855MRC2_9GAMM</name>
<proteinExistence type="predicted"/>
<accession>A0A855MRC2</accession>
<sequence>MFGQYTLIIRLLHYDNIARRAGMNRGTMIILIILSW</sequence>
<dbReference type="EMBL" id="PDVW01000003">
    <property type="protein sequence ID" value="POY51311.1"/>
    <property type="molecule type" value="Genomic_DNA"/>
</dbReference>
<dbReference type="AlphaFoldDB" id="A0A855MRC2"/>